<evidence type="ECO:0000256" key="1">
    <source>
        <dbReference type="ARBA" id="ARBA00022649"/>
    </source>
</evidence>
<evidence type="ECO:0000313" key="2">
    <source>
        <dbReference type="EMBL" id="TPE59588.1"/>
    </source>
</evidence>
<organism evidence="2 3">
    <name type="scientific">Sandaracinobacter neustonicus</name>
    <dbReference type="NCBI Taxonomy" id="1715348"/>
    <lineage>
        <taxon>Bacteria</taxon>
        <taxon>Pseudomonadati</taxon>
        <taxon>Pseudomonadota</taxon>
        <taxon>Alphaproteobacteria</taxon>
        <taxon>Sphingomonadales</taxon>
        <taxon>Sphingosinicellaceae</taxon>
        <taxon>Sandaracinobacter</taxon>
    </lineage>
</organism>
<dbReference type="OrthoDB" id="7191115at2"/>
<accession>A0A501XG32</accession>
<reference evidence="2 3" key="1">
    <citation type="submission" date="2019-06" db="EMBL/GenBank/DDBJ databases">
        <authorList>
            <person name="Lee I."/>
            <person name="Jang G.I."/>
            <person name="Hwang C.Y."/>
        </authorList>
    </citation>
    <scope>NUCLEOTIDE SEQUENCE [LARGE SCALE GENOMIC DNA]</scope>
    <source>
        <strain evidence="2 3">PAMC 28131</strain>
    </source>
</reference>
<dbReference type="EMBL" id="VFSU01000030">
    <property type="protein sequence ID" value="TPE59588.1"/>
    <property type="molecule type" value="Genomic_DNA"/>
</dbReference>
<dbReference type="InterPro" id="IPR009956">
    <property type="entry name" value="Post-segregation_anti-tox_CcdA"/>
</dbReference>
<protein>
    <submittedName>
        <fullName evidence="2">Post-segregation antitoxin CcdA</fullName>
    </submittedName>
</protein>
<gene>
    <name evidence="2" type="ORF">FJQ54_13460</name>
</gene>
<keyword evidence="1" id="KW-1277">Toxin-antitoxin system</keyword>
<dbReference type="RefSeq" id="WP_140928934.1">
    <property type="nucleotide sequence ID" value="NZ_VFSU01000030.1"/>
</dbReference>
<dbReference type="AlphaFoldDB" id="A0A501XG32"/>
<evidence type="ECO:0000313" key="3">
    <source>
        <dbReference type="Proteomes" id="UP000319897"/>
    </source>
</evidence>
<dbReference type="Pfam" id="PF07362">
    <property type="entry name" value="CcdA"/>
    <property type="match status" value="1"/>
</dbReference>
<name>A0A501XG32_9SPHN</name>
<sequence>MNLALARKPTNLSLPAELVAEARALEVNISRACEEGLERQVAAARRARWLAENRAALDSSNDWADANGLPLAAQRLF</sequence>
<comment type="caution">
    <text evidence="2">The sequence shown here is derived from an EMBL/GenBank/DDBJ whole genome shotgun (WGS) entry which is preliminary data.</text>
</comment>
<dbReference type="Proteomes" id="UP000319897">
    <property type="component" value="Unassembled WGS sequence"/>
</dbReference>
<keyword evidence="3" id="KW-1185">Reference proteome</keyword>
<proteinExistence type="predicted"/>